<evidence type="ECO:0000313" key="2">
    <source>
        <dbReference type="Proteomes" id="UP001148737"/>
    </source>
</evidence>
<accession>A0ACC1QZM2</accession>
<gene>
    <name evidence="1" type="ORF">NLG97_g3534</name>
</gene>
<proteinExistence type="predicted"/>
<keyword evidence="2" id="KW-1185">Reference proteome</keyword>
<evidence type="ECO:0000313" key="1">
    <source>
        <dbReference type="EMBL" id="KAJ3495241.1"/>
    </source>
</evidence>
<reference evidence="1" key="1">
    <citation type="submission" date="2022-07" db="EMBL/GenBank/DDBJ databases">
        <title>Genome Sequence of Lecanicillium saksenae.</title>
        <authorList>
            <person name="Buettner E."/>
        </authorList>
    </citation>
    <scope>NUCLEOTIDE SEQUENCE</scope>
    <source>
        <strain evidence="1">VT-O1</strain>
    </source>
</reference>
<name>A0ACC1QZM2_9HYPO</name>
<dbReference type="EMBL" id="JANAKD010000299">
    <property type="protein sequence ID" value="KAJ3495241.1"/>
    <property type="molecule type" value="Genomic_DNA"/>
</dbReference>
<sequence length="265" mass="29646">MCQYPLLANWKYRFAISANTTCPTTQQCMAIYRLSDEDFDAISSSEKGCAFLQCPGRVQLAIFELSKLRLPVFRKVNSDRDMCDKIQSIAERLDNVNLEAWATEYCAEADRAVTAANVARIVVAAVRLYGILALPKTCAGLWMASSPTMQHTVSSGVQGHLEAYNRARVWHRERLLQLLRAAEEYLFEERMLPGGVVWALFIAGVAVSDGSEESREFIKSTLTRCSQGPVASPCFRACAERLDAVWRQGLTDWEDCVSEPLVLYA</sequence>
<organism evidence="1 2">
    <name type="scientific">Lecanicillium saksenae</name>
    <dbReference type="NCBI Taxonomy" id="468837"/>
    <lineage>
        <taxon>Eukaryota</taxon>
        <taxon>Fungi</taxon>
        <taxon>Dikarya</taxon>
        <taxon>Ascomycota</taxon>
        <taxon>Pezizomycotina</taxon>
        <taxon>Sordariomycetes</taxon>
        <taxon>Hypocreomycetidae</taxon>
        <taxon>Hypocreales</taxon>
        <taxon>Cordycipitaceae</taxon>
        <taxon>Lecanicillium</taxon>
    </lineage>
</organism>
<comment type="caution">
    <text evidence="1">The sequence shown here is derived from an EMBL/GenBank/DDBJ whole genome shotgun (WGS) entry which is preliminary data.</text>
</comment>
<protein>
    <submittedName>
        <fullName evidence="1">Uncharacterized protein</fullName>
    </submittedName>
</protein>
<dbReference type="Proteomes" id="UP001148737">
    <property type="component" value="Unassembled WGS sequence"/>
</dbReference>